<dbReference type="AlphaFoldDB" id="A0A2M7QCJ5"/>
<feature type="transmembrane region" description="Helical" evidence="1">
    <location>
        <begin position="43"/>
        <end position="60"/>
    </location>
</feature>
<comment type="caution">
    <text evidence="2">The sequence shown here is derived from an EMBL/GenBank/DDBJ whole genome shotgun (WGS) entry which is preliminary data.</text>
</comment>
<evidence type="ECO:0000313" key="3">
    <source>
        <dbReference type="Proteomes" id="UP000230108"/>
    </source>
</evidence>
<feature type="transmembrane region" description="Helical" evidence="1">
    <location>
        <begin position="80"/>
        <end position="100"/>
    </location>
</feature>
<evidence type="ECO:0000313" key="2">
    <source>
        <dbReference type="EMBL" id="PIY68929.1"/>
    </source>
</evidence>
<accession>A0A2M7QCJ5</accession>
<feature type="transmembrane region" description="Helical" evidence="1">
    <location>
        <begin position="6"/>
        <end position="23"/>
    </location>
</feature>
<gene>
    <name evidence="2" type="ORF">COY90_03335</name>
</gene>
<reference evidence="3" key="1">
    <citation type="submission" date="2017-09" db="EMBL/GenBank/DDBJ databases">
        <title>Depth-based differentiation of microbial function through sediment-hosted aquifers and enrichment of novel symbionts in the deep terrestrial subsurface.</title>
        <authorList>
            <person name="Probst A.J."/>
            <person name="Ladd B."/>
            <person name="Jarett J.K."/>
            <person name="Geller-Mcgrath D.E."/>
            <person name="Sieber C.M.K."/>
            <person name="Emerson J.B."/>
            <person name="Anantharaman K."/>
            <person name="Thomas B.C."/>
            <person name="Malmstrom R."/>
            <person name="Stieglmeier M."/>
            <person name="Klingl A."/>
            <person name="Woyke T."/>
            <person name="Ryan C.M."/>
            <person name="Banfield J.F."/>
        </authorList>
    </citation>
    <scope>NUCLEOTIDE SEQUENCE [LARGE SCALE GENOMIC DNA]</scope>
</reference>
<protein>
    <recommendedName>
        <fullName evidence="4">DUF1648 domain-containing protein</fullName>
    </recommendedName>
</protein>
<evidence type="ECO:0008006" key="4">
    <source>
        <dbReference type="Google" id="ProtNLM"/>
    </source>
</evidence>
<keyword evidence="1" id="KW-0472">Membrane</keyword>
<dbReference type="Proteomes" id="UP000230108">
    <property type="component" value="Unassembled WGS sequence"/>
</dbReference>
<keyword evidence="1" id="KW-0812">Transmembrane</keyword>
<sequence>MFYTLIIGNLVMAALFVFKYSSLPPQIPLLYSKQIGEDQLAEWWMIFIIPILLNVFIFVNDFCSKKFFPENIYVKQLLYYVNYTLIICFTFIFLKILFLIT</sequence>
<keyword evidence="1" id="KW-1133">Transmembrane helix</keyword>
<name>A0A2M7QCJ5_9BACT</name>
<organism evidence="2 3">
    <name type="scientific">Candidatus Roizmanbacteria bacterium CG_4_10_14_0_8_um_filter_39_9</name>
    <dbReference type="NCBI Taxonomy" id="1974829"/>
    <lineage>
        <taxon>Bacteria</taxon>
        <taxon>Candidatus Roizmaniibacteriota</taxon>
    </lineage>
</organism>
<dbReference type="EMBL" id="PFLF01000070">
    <property type="protein sequence ID" value="PIY68929.1"/>
    <property type="molecule type" value="Genomic_DNA"/>
</dbReference>
<proteinExistence type="predicted"/>
<evidence type="ECO:0000256" key="1">
    <source>
        <dbReference type="SAM" id="Phobius"/>
    </source>
</evidence>